<protein>
    <submittedName>
        <fullName evidence="2">Uncharacterized protein</fullName>
    </submittedName>
</protein>
<dbReference type="OrthoDB" id="414271at2759"/>
<keyword evidence="1" id="KW-0472">Membrane</keyword>
<keyword evidence="1" id="KW-1133">Transmembrane helix</keyword>
<dbReference type="Gene3D" id="3.50.4.10">
    <property type="entry name" value="Hepatocyte Growth Factor"/>
    <property type="match status" value="1"/>
</dbReference>
<gene>
    <name evidence="2" type="ORF">AK812_SmicGene8593</name>
</gene>
<proteinExistence type="predicted"/>
<reference evidence="2 3" key="1">
    <citation type="submission" date="2016-02" db="EMBL/GenBank/DDBJ databases">
        <title>Genome analysis of coral dinoflagellate symbionts highlights evolutionary adaptations to a symbiotic lifestyle.</title>
        <authorList>
            <person name="Aranda M."/>
            <person name="Li Y."/>
            <person name="Liew Y.J."/>
            <person name="Baumgarten S."/>
            <person name="Simakov O."/>
            <person name="Wilson M."/>
            <person name="Piel J."/>
            <person name="Ashoor H."/>
            <person name="Bougouffa S."/>
            <person name="Bajic V.B."/>
            <person name="Ryu T."/>
            <person name="Ravasi T."/>
            <person name="Bayer T."/>
            <person name="Micklem G."/>
            <person name="Kim H."/>
            <person name="Bhak J."/>
            <person name="Lajeunesse T.C."/>
            <person name="Voolstra C.R."/>
        </authorList>
    </citation>
    <scope>NUCLEOTIDE SEQUENCE [LARGE SCALE GENOMIC DNA]</scope>
    <source>
        <strain evidence="2 3">CCMP2467</strain>
    </source>
</reference>
<sequence>MGSAAEDPRALMRADYQEDDIQGATNSAPCTLSASRPWYLRLAGASLVLLAGLLLLTTGSMQHGMEALGDPPSQALAIGYPGYTMHRRTACIDRIGASIKGMEDVQKKFVRMSVYCAQKCNAHKDCAGFVFRDKDIPGKTAPPAHPRGGYCWLLSQVSKDMEHDCLRTSGDRIVYHGATLVLCQKESNLVAQAYSNDFITGNPEHPEYCIGCTYKHAYKTTYYGVKSYKELRASEKYSLACARYIYVHAMQSIQPGDDLLEYIRQCCPVACKSVGKVVSA</sequence>
<dbReference type="EMBL" id="LSRX01000128">
    <property type="protein sequence ID" value="OLQ07936.1"/>
    <property type="molecule type" value="Genomic_DNA"/>
</dbReference>
<evidence type="ECO:0000313" key="3">
    <source>
        <dbReference type="Proteomes" id="UP000186817"/>
    </source>
</evidence>
<name>A0A1Q9EKG4_SYMMI</name>
<keyword evidence="3" id="KW-1185">Reference proteome</keyword>
<evidence type="ECO:0000256" key="1">
    <source>
        <dbReference type="SAM" id="Phobius"/>
    </source>
</evidence>
<dbReference type="AlphaFoldDB" id="A0A1Q9EKG4"/>
<comment type="caution">
    <text evidence="2">The sequence shown here is derived from an EMBL/GenBank/DDBJ whole genome shotgun (WGS) entry which is preliminary data.</text>
</comment>
<keyword evidence="1" id="KW-0812">Transmembrane</keyword>
<accession>A0A1Q9EKG4</accession>
<organism evidence="2 3">
    <name type="scientific">Symbiodinium microadriaticum</name>
    <name type="common">Dinoflagellate</name>
    <name type="synonym">Zooxanthella microadriatica</name>
    <dbReference type="NCBI Taxonomy" id="2951"/>
    <lineage>
        <taxon>Eukaryota</taxon>
        <taxon>Sar</taxon>
        <taxon>Alveolata</taxon>
        <taxon>Dinophyceae</taxon>
        <taxon>Suessiales</taxon>
        <taxon>Symbiodiniaceae</taxon>
        <taxon>Symbiodinium</taxon>
    </lineage>
</organism>
<dbReference type="Proteomes" id="UP000186817">
    <property type="component" value="Unassembled WGS sequence"/>
</dbReference>
<evidence type="ECO:0000313" key="2">
    <source>
        <dbReference type="EMBL" id="OLQ07936.1"/>
    </source>
</evidence>
<feature type="transmembrane region" description="Helical" evidence="1">
    <location>
        <begin position="38"/>
        <end position="56"/>
    </location>
</feature>